<dbReference type="RefSeq" id="WP_065541792.1">
    <property type="nucleotide sequence ID" value="NZ_CP015405.2"/>
</dbReference>
<dbReference type="AlphaFoldDB" id="A0A1C7I7K9"/>
<name>A0A1C7I7K9_9FIRM</name>
<accession>A0A1C7I7K9</accession>
<dbReference type="Gene3D" id="2.40.260.10">
    <property type="entry name" value="Sortase"/>
    <property type="match status" value="1"/>
</dbReference>
<protein>
    <submittedName>
        <fullName evidence="4">Class B sortase</fullName>
    </submittedName>
</protein>
<dbReference type="InterPro" id="IPR005754">
    <property type="entry name" value="Sortase"/>
</dbReference>
<sequence length="256" mass="28771">MNKYRILQFLFFLLFCTGAGLLLHHLVIVPERNQKNIEALKEEFSEDASGDPSPEGEDPLPSGEEEGIGSVDLLALQSRYPDIKAWITIPGTGIDYPVLQSIEEDPEFYLTHDYRKEYDANGSLFFQADCDVKKSENLVIYGHNMNSGAMFGRLDSYTDAAYCREHPAIWILTPEGEAAYEIVSVTKADPSMLPFTQVDFPGHDGILSYVDQAKRMGLFETGVSQPYYEQTLTLVTCSYEWKEARTVVVAVKKTAE</sequence>
<dbReference type="Pfam" id="PF04203">
    <property type="entry name" value="Sortase"/>
    <property type="match status" value="1"/>
</dbReference>
<feature type="active site" description="Proton donor/acceptor" evidence="2">
    <location>
        <position position="143"/>
    </location>
</feature>
<evidence type="ECO:0000256" key="3">
    <source>
        <dbReference type="SAM" id="MobiDB-lite"/>
    </source>
</evidence>
<feature type="active site" description="Acyl-thioester intermediate" evidence="2">
    <location>
        <position position="237"/>
    </location>
</feature>
<reference evidence="4" key="1">
    <citation type="submission" date="2017-04" db="EMBL/GenBank/DDBJ databases">
        <title>Complete Genome Sequences of Twelve Strains of a Stable Defined Moderately Diverse Mouse Microbiota 2 (sDMDMm2).</title>
        <authorList>
            <person name="Uchimura Y."/>
            <person name="Wyss M."/>
            <person name="Brugiroux S."/>
            <person name="Limenitakis J.P."/>
            <person name="Stecher B."/>
            <person name="McCoy K.D."/>
            <person name="Macpherson A.J."/>
        </authorList>
    </citation>
    <scope>NUCLEOTIDE SEQUENCE</scope>
    <source>
        <strain evidence="4">YL58</strain>
    </source>
</reference>
<dbReference type="OrthoDB" id="9806013at2"/>
<gene>
    <name evidence="4" type="ORF">A4V09_07355</name>
</gene>
<dbReference type="CDD" id="cd05826">
    <property type="entry name" value="Sortase_B"/>
    <property type="match status" value="1"/>
</dbReference>
<evidence type="ECO:0000256" key="1">
    <source>
        <dbReference type="ARBA" id="ARBA00022801"/>
    </source>
</evidence>
<keyword evidence="1" id="KW-0378">Hydrolase</keyword>
<dbReference type="Proteomes" id="UP000092574">
    <property type="component" value="Chromosome"/>
</dbReference>
<dbReference type="InterPro" id="IPR009835">
    <property type="entry name" value="SrtB"/>
</dbReference>
<evidence type="ECO:0000256" key="2">
    <source>
        <dbReference type="PIRSR" id="PIRSR605754-1"/>
    </source>
</evidence>
<dbReference type="InterPro" id="IPR023365">
    <property type="entry name" value="Sortase_dom-sf"/>
</dbReference>
<feature type="compositionally biased region" description="Acidic residues" evidence="3">
    <location>
        <begin position="44"/>
        <end position="64"/>
    </location>
</feature>
<proteinExistence type="predicted"/>
<feature type="region of interest" description="Disordered" evidence="3">
    <location>
        <begin position="43"/>
        <end position="64"/>
    </location>
</feature>
<keyword evidence="5" id="KW-1185">Reference proteome</keyword>
<organism evidence="4 5">
    <name type="scientific">Blautia pseudococcoides</name>
    <dbReference type="NCBI Taxonomy" id="1796616"/>
    <lineage>
        <taxon>Bacteria</taxon>
        <taxon>Bacillati</taxon>
        <taxon>Bacillota</taxon>
        <taxon>Clostridia</taxon>
        <taxon>Lachnospirales</taxon>
        <taxon>Lachnospiraceae</taxon>
        <taxon>Blautia</taxon>
    </lineage>
</organism>
<dbReference type="GO" id="GO:0016787">
    <property type="term" value="F:hydrolase activity"/>
    <property type="evidence" value="ECO:0007669"/>
    <property type="project" value="UniProtKB-KW"/>
</dbReference>
<dbReference type="STRING" id="1796616.A4V09_07355"/>
<evidence type="ECO:0000313" key="5">
    <source>
        <dbReference type="Proteomes" id="UP000092574"/>
    </source>
</evidence>
<dbReference type="SUPFAM" id="SSF63817">
    <property type="entry name" value="Sortase"/>
    <property type="match status" value="1"/>
</dbReference>
<evidence type="ECO:0000313" key="4">
    <source>
        <dbReference type="EMBL" id="ANU75601.1"/>
    </source>
</evidence>
<dbReference type="EMBL" id="CP015405">
    <property type="protein sequence ID" value="ANU75601.1"/>
    <property type="molecule type" value="Genomic_DNA"/>
</dbReference>
<dbReference type="KEGG" id="byl:A4V09_07355"/>